<comment type="similarity">
    <text evidence="1">Belongs to the short-chain dehydrogenases/reductases (SDR) family.</text>
</comment>
<dbReference type="PRINTS" id="PR00081">
    <property type="entry name" value="GDHRDH"/>
</dbReference>
<evidence type="ECO:0000256" key="1">
    <source>
        <dbReference type="ARBA" id="ARBA00006484"/>
    </source>
</evidence>
<dbReference type="NCBIfam" id="NF005395">
    <property type="entry name" value="PRK06940.1"/>
    <property type="match status" value="1"/>
</dbReference>
<dbReference type="SUPFAM" id="SSF51735">
    <property type="entry name" value="NAD(P)-binding Rossmann-fold domains"/>
    <property type="match status" value="1"/>
</dbReference>
<protein>
    <submittedName>
        <fullName evidence="3">SDR family oxidoreductase</fullName>
    </submittedName>
</protein>
<gene>
    <name evidence="3" type="ORF">G3I71_26605</name>
</gene>
<name>A0A6B3BXY2_9ACTN</name>
<dbReference type="RefSeq" id="WP_164318064.1">
    <property type="nucleotide sequence ID" value="NZ_JAAGLU010000023.1"/>
</dbReference>
<dbReference type="InterPro" id="IPR002347">
    <property type="entry name" value="SDR_fam"/>
</dbReference>
<proteinExistence type="inferred from homology"/>
<keyword evidence="2" id="KW-0560">Oxidoreductase</keyword>
<evidence type="ECO:0000313" key="3">
    <source>
        <dbReference type="EMBL" id="NEC89301.1"/>
    </source>
</evidence>
<comment type="caution">
    <text evidence="3">The sequence shown here is derived from an EMBL/GenBank/DDBJ whole genome shotgun (WGS) entry which is preliminary data.</text>
</comment>
<dbReference type="Gene3D" id="3.40.50.720">
    <property type="entry name" value="NAD(P)-binding Rossmann-like Domain"/>
    <property type="match status" value="1"/>
</dbReference>
<dbReference type="EMBL" id="JAAGLU010000023">
    <property type="protein sequence ID" value="NEC89301.1"/>
    <property type="molecule type" value="Genomic_DNA"/>
</dbReference>
<dbReference type="Pfam" id="PF00106">
    <property type="entry name" value="adh_short"/>
    <property type="match status" value="1"/>
</dbReference>
<dbReference type="Pfam" id="PF13561">
    <property type="entry name" value="adh_short_C2"/>
    <property type="match status" value="1"/>
</dbReference>
<dbReference type="InterPro" id="IPR036291">
    <property type="entry name" value="NAD(P)-bd_dom_sf"/>
</dbReference>
<dbReference type="PANTHER" id="PTHR24321:SF8">
    <property type="entry name" value="ESTRADIOL 17-BETA-DEHYDROGENASE 8-RELATED"/>
    <property type="match status" value="1"/>
</dbReference>
<dbReference type="PANTHER" id="PTHR24321">
    <property type="entry name" value="DEHYDROGENASES, SHORT CHAIN"/>
    <property type="match status" value="1"/>
</dbReference>
<accession>A0A6B3BXY2</accession>
<organism evidence="3">
    <name type="scientific">Streptomyces sp. SID12501</name>
    <dbReference type="NCBI Taxonomy" id="2706042"/>
    <lineage>
        <taxon>Bacteria</taxon>
        <taxon>Bacillati</taxon>
        <taxon>Actinomycetota</taxon>
        <taxon>Actinomycetes</taxon>
        <taxon>Kitasatosporales</taxon>
        <taxon>Streptomycetaceae</taxon>
        <taxon>Streptomyces</taxon>
    </lineage>
</organism>
<evidence type="ECO:0000256" key="2">
    <source>
        <dbReference type="ARBA" id="ARBA00023002"/>
    </source>
</evidence>
<dbReference type="GO" id="GO:0016491">
    <property type="term" value="F:oxidoreductase activity"/>
    <property type="evidence" value="ECO:0007669"/>
    <property type="project" value="UniProtKB-KW"/>
</dbReference>
<dbReference type="AlphaFoldDB" id="A0A6B3BXY2"/>
<sequence>MPQNIAVVIGVGGMGQAIARHIGSGTHLVLADFNQETLDAVAKSLRDEGYEVTSAVVDVSSAESVAALAAQAAAIGEVRSVVHTAGLSPVQAPVPAVLAVDLLGVALVLDEFGKVVAPGGAGVVIASMAAYHHPAIAAEDALLLATTPSDELLSLPILDPTRFANSSHAYGYAKQANLLRIQAASNSWGERGARINAISPGVIATPMGQAELNGQHAAVMNAMIDASNAKRVGTPADIAAATAFLLGPAAGFISGTDLLVDGGVVAAVRTGRLG</sequence>
<reference evidence="3" key="1">
    <citation type="submission" date="2020-01" db="EMBL/GenBank/DDBJ databases">
        <title>Insect and environment-associated Actinomycetes.</title>
        <authorList>
            <person name="Currrie C."/>
            <person name="Chevrette M."/>
            <person name="Carlson C."/>
            <person name="Stubbendieck R."/>
            <person name="Wendt-Pienkowski E."/>
        </authorList>
    </citation>
    <scope>NUCLEOTIDE SEQUENCE</scope>
    <source>
        <strain evidence="3">SID12501</strain>
    </source>
</reference>